<name>A0A5Q0CC51_9HYPH</name>
<dbReference type="InterPro" id="IPR027417">
    <property type="entry name" value="P-loop_NTPase"/>
</dbReference>
<feature type="coiled-coil region" evidence="1">
    <location>
        <begin position="445"/>
        <end position="472"/>
    </location>
</feature>
<dbReference type="PANTHER" id="PTHR32182:SF0">
    <property type="entry name" value="DNA REPLICATION AND REPAIR PROTEIN RECF"/>
    <property type="match status" value="1"/>
</dbReference>
<gene>
    <name evidence="2" type="ORF">FZ934_14310</name>
</gene>
<dbReference type="EMBL" id="CP043498">
    <property type="protein sequence ID" value="QFY61477.1"/>
    <property type="molecule type" value="Genomic_DNA"/>
</dbReference>
<reference evidence="2 3" key="1">
    <citation type="submission" date="2019-08" db="EMBL/GenBank/DDBJ databases">
        <title>Prosopis cineraria nodule microbiome.</title>
        <authorList>
            <person name="Ali R."/>
            <person name="Chaluvadi S.R."/>
            <person name="Wang X."/>
        </authorList>
    </citation>
    <scope>NUCLEOTIDE SEQUENCE [LARGE SCALE GENOMIC DNA]</scope>
    <source>
        <strain evidence="2 3">BG7</strain>
    </source>
</reference>
<sequence>MMQLSRISLVQWHLFGREDLDISGNGAILGQNTSGKSTLIDLIQAVMAGGSPRYYRFNRSAGETGSSRSERTMRGYCLGQLNEHHVLREQSITHIALVFDDPTGMRKPVSIGLCIEASATEDAQIVGRYIAPGVRIHTDMLVEDLADGQQRSAAWSLVRSRLEQTCAERGTTLLRPDGARNFIREYMRLLFTGRRHGDPERFIRAFITALSFEEMRSVEDFVRRFLLEKDDIDIGELRDSIQRYRDIQKDIHELERRLESLRNMQKLVGEYVVLLEREDIARGVESLAALIESGAVLIAKIRALREKTIALNHVGSESARLDDEQKMLREEEEVLQAQIAALDVTSQKSILTAELRLKEQARAAATSRLQQRFLSTARAVTLLDHHERLASLKLGHLFEMLETIRRKSGDQASPAWPQNPAEMEHLINAAKPEAAASQIKLLERRDDAITCRKNLEKELAELEDRLRQARSGQVALDPRTADLISTLQSQGMRPRALCQVTEILDESWRNAAEAFLARDREAIIVQPEHAARAVEILRSDSRDRFRGCRVVNTRRLASRSLEAQPGSLASIMKSDDALASAFIDFRAGKVRLAHGQPELMDGGRAIMKDGTYNNDMVVEVLHAQGGLKIGRAAAPLMREDLSRQTTEHRMLIANHVQNEKFHDDLARRLDAFIQPVEATNGLEALAFEINQLDESRSDLQQRLDRVASSIDPRLRAAVERIRLRLQNIQADKGACQTQQGELTARMDELSRMLGSGEYQLGSRRHFSLRRQVFRQKIRNRAQLSALRDTYIAERPKALASVITNMKKRAEDAKEEYHACEGEIREALTHYRLNFDNTAPSIGPASISIEIRNWIETNTAMLEANELIRYRQQADEAASQISRLLRTAFVQELNNRFNKLKSELDALARALKSRPFNRETYTLNARPKPELSGLYHLAQASQDDENVFETLFSHEAPRDPQHAQALADVERLLNDEALDFTLYQDYRNYYSFDLTTRNIETGLQTSYERRKGTASGAERQVPYYVIIGAALASIYHSSGRHSERTDFGLGLAVFDEAFSKMDGPNQRTLLGFYTDIGLQVVIAAPSEKRAIIYENMDSIADVFRHGNAATAETIRIKPHAQEQMRANNPQYISDAELAIQITANGPDAVAGVRNGADING</sequence>
<feature type="coiled-coil region" evidence="1">
    <location>
        <begin position="682"/>
        <end position="709"/>
    </location>
</feature>
<keyword evidence="1" id="KW-0175">Coiled coil</keyword>
<evidence type="ECO:0000313" key="2">
    <source>
        <dbReference type="EMBL" id="QFY61477.1"/>
    </source>
</evidence>
<dbReference type="SUPFAM" id="SSF52540">
    <property type="entry name" value="P-loop containing nucleoside triphosphate hydrolases"/>
    <property type="match status" value="2"/>
</dbReference>
<dbReference type="Proteomes" id="UP000326881">
    <property type="component" value="Chromosome"/>
</dbReference>
<evidence type="ECO:0000256" key="1">
    <source>
        <dbReference type="SAM" id="Coils"/>
    </source>
</evidence>
<feature type="coiled-coil region" evidence="1">
    <location>
        <begin position="237"/>
        <end position="264"/>
    </location>
</feature>
<feature type="coiled-coil region" evidence="1">
    <location>
        <begin position="866"/>
        <end position="909"/>
    </location>
</feature>
<organism evidence="2 3">
    <name type="scientific">Rhizobium grahamii</name>
    <dbReference type="NCBI Taxonomy" id="1120045"/>
    <lineage>
        <taxon>Bacteria</taxon>
        <taxon>Pseudomonadati</taxon>
        <taxon>Pseudomonadota</taxon>
        <taxon>Alphaproteobacteria</taxon>
        <taxon>Hyphomicrobiales</taxon>
        <taxon>Rhizobiaceae</taxon>
        <taxon>Rhizobium/Agrobacterium group</taxon>
        <taxon>Rhizobium</taxon>
    </lineage>
</organism>
<dbReference type="PANTHER" id="PTHR32182">
    <property type="entry name" value="DNA REPLICATION AND REPAIR PROTEIN RECF"/>
    <property type="match status" value="1"/>
</dbReference>
<dbReference type="Pfam" id="PF13555">
    <property type="entry name" value="AAA_29"/>
    <property type="match status" value="1"/>
</dbReference>
<accession>A0A5Q0CC51</accession>
<proteinExistence type="predicted"/>
<keyword evidence="3" id="KW-1185">Reference proteome</keyword>
<dbReference type="Pfam" id="PF13558">
    <property type="entry name" value="SbcC_Walker_B"/>
    <property type="match status" value="1"/>
</dbReference>
<evidence type="ECO:0000313" key="3">
    <source>
        <dbReference type="Proteomes" id="UP000326881"/>
    </source>
</evidence>
<feature type="coiled-coil region" evidence="1">
    <location>
        <begin position="802"/>
        <end position="829"/>
    </location>
</feature>
<dbReference type="GO" id="GO:0000731">
    <property type="term" value="P:DNA synthesis involved in DNA repair"/>
    <property type="evidence" value="ECO:0007669"/>
    <property type="project" value="TreeGrafter"/>
</dbReference>
<dbReference type="KEGG" id="rgr:FZ934_14310"/>
<dbReference type="OrthoDB" id="174137at2"/>
<dbReference type="AlphaFoldDB" id="A0A5Q0CC51"/>
<protein>
    <submittedName>
        <fullName evidence="2">DNA primase</fullName>
    </submittedName>
</protein>
<dbReference type="RefSeq" id="WP_153271602.1">
    <property type="nucleotide sequence ID" value="NZ_CP043498.1"/>
</dbReference>
<dbReference type="GO" id="GO:0006302">
    <property type="term" value="P:double-strand break repair"/>
    <property type="evidence" value="ECO:0007669"/>
    <property type="project" value="TreeGrafter"/>
</dbReference>